<evidence type="ECO:0000313" key="2">
    <source>
        <dbReference type="Proteomes" id="UP001501207"/>
    </source>
</evidence>
<dbReference type="EMBL" id="BAABFN010000006">
    <property type="protein sequence ID" value="GAA4314541.1"/>
    <property type="molecule type" value="Genomic_DNA"/>
</dbReference>
<proteinExistence type="predicted"/>
<comment type="caution">
    <text evidence="1">The sequence shown here is derived from an EMBL/GenBank/DDBJ whole genome shotgun (WGS) entry which is preliminary data.</text>
</comment>
<accession>A0ABP8FZZ5</accession>
<keyword evidence="2" id="KW-1185">Reference proteome</keyword>
<gene>
    <name evidence="1" type="ORF">GCM10023143_25450</name>
</gene>
<organism evidence="1 2">
    <name type="scientific">Compostibacter hankyongensis</name>
    <dbReference type="NCBI Taxonomy" id="1007089"/>
    <lineage>
        <taxon>Bacteria</taxon>
        <taxon>Pseudomonadati</taxon>
        <taxon>Bacteroidota</taxon>
        <taxon>Chitinophagia</taxon>
        <taxon>Chitinophagales</taxon>
        <taxon>Chitinophagaceae</taxon>
        <taxon>Compostibacter</taxon>
    </lineage>
</organism>
<sequence>MRKNVNFLQGVVERGDDVIFSAKYNPAKLDPNSVLAQEIRYLQRHGYSWDKDFTKLIRK</sequence>
<dbReference type="Proteomes" id="UP001501207">
    <property type="component" value="Unassembled WGS sequence"/>
</dbReference>
<reference evidence="2" key="1">
    <citation type="journal article" date="2019" name="Int. J. Syst. Evol. Microbiol.">
        <title>The Global Catalogue of Microorganisms (GCM) 10K type strain sequencing project: providing services to taxonomists for standard genome sequencing and annotation.</title>
        <authorList>
            <consortium name="The Broad Institute Genomics Platform"/>
            <consortium name="The Broad Institute Genome Sequencing Center for Infectious Disease"/>
            <person name="Wu L."/>
            <person name="Ma J."/>
        </authorList>
    </citation>
    <scope>NUCLEOTIDE SEQUENCE [LARGE SCALE GENOMIC DNA]</scope>
    <source>
        <strain evidence="2">JCM 17664</strain>
    </source>
</reference>
<evidence type="ECO:0000313" key="1">
    <source>
        <dbReference type="EMBL" id="GAA4314541.1"/>
    </source>
</evidence>
<dbReference type="RefSeq" id="WP_344979896.1">
    <property type="nucleotide sequence ID" value="NZ_BAABFN010000006.1"/>
</dbReference>
<protein>
    <submittedName>
        <fullName evidence="1">Uncharacterized protein</fullName>
    </submittedName>
</protein>
<name>A0ABP8FZZ5_9BACT</name>